<dbReference type="Proteomes" id="UP001222325">
    <property type="component" value="Unassembled WGS sequence"/>
</dbReference>
<sequence length="157" mass="17603">MSPAAIIFLSTHFTAGAIKIRFFAAPQTRRHTELICFQKICHCRRLFSPASKSDFSLPCEHDHSPSLLICENSACGALALRSKLDFWPSRGLGVRNGEQPILARSVHCIFPEFACGAWPRNPSLTANLGFSMSHLDSKIRWLYSMRSLACLRLRCAH</sequence>
<comment type="caution">
    <text evidence="1">The sequence shown here is derived from an EMBL/GenBank/DDBJ whole genome shotgun (WGS) entry which is preliminary data.</text>
</comment>
<organism evidence="1 2">
    <name type="scientific">Mycena belliarum</name>
    <dbReference type="NCBI Taxonomy" id="1033014"/>
    <lineage>
        <taxon>Eukaryota</taxon>
        <taxon>Fungi</taxon>
        <taxon>Dikarya</taxon>
        <taxon>Basidiomycota</taxon>
        <taxon>Agaricomycotina</taxon>
        <taxon>Agaricomycetes</taxon>
        <taxon>Agaricomycetidae</taxon>
        <taxon>Agaricales</taxon>
        <taxon>Marasmiineae</taxon>
        <taxon>Mycenaceae</taxon>
        <taxon>Mycena</taxon>
    </lineage>
</organism>
<keyword evidence="2" id="KW-1185">Reference proteome</keyword>
<dbReference type="AlphaFoldDB" id="A0AAD6XS92"/>
<evidence type="ECO:0000313" key="1">
    <source>
        <dbReference type="EMBL" id="KAJ7089283.1"/>
    </source>
</evidence>
<proteinExistence type="predicted"/>
<gene>
    <name evidence="1" type="ORF">B0H15DRAFT_840231</name>
</gene>
<name>A0AAD6XS92_9AGAR</name>
<evidence type="ECO:0000313" key="2">
    <source>
        <dbReference type="Proteomes" id="UP001222325"/>
    </source>
</evidence>
<protein>
    <submittedName>
        <fullName evidence="1">Uncharacterized protein</fullName>
    </submittedName>
</protein>
<reference evidence="1" key="1">
    <citation type="submission" date="2023-03" db="EMBL/GenBank/DDBJ databases">
        <title>Massive genome expansion in bonnet fungi (Mycena s.s.) driven by repeated elements and novel gene families across ecological guilds.</title>
        <authorList>
            <consortium name="Lawrence Berkeley National Laboratory"/>
            <person name="Harder C.B."/>
            <person name="Miyauchi S."/>
            <person name="Viragh M."/>
            <person name="Kuo A."/>
            <person name="Thoen E."/>
            <person name="Andreopoulos B."/>
            <person name="Lu D."/>
            <person name="Skrede I."/>
            <person name="Drula E."/>
            <person name="Henrissat B."/>
            <person name="Morin E."/>
            <person name="Kohler A."/>
            <person name="Barry K."/>
            <person name="LaButti K."/>
            <person name="Morin E."/>
            <person name="Salamov A."/>
            <person name="Lipzen A."/>
            <person name="Mereny Z."/>
            <person name="Hegedus B."/>
            <person name="Baldrian P."/>
            <person name="Stursova M."/>
            <person name="Weitz H."/>
            <person name="Taylor A."/>
            <person name="Grigoriev I.V."/>
            <person name="Nagy L.G."/>
            <person name="Martin F."/>
            <person name="Kauserud H."/>
        </authorList>
    </citation>
    <scope>NUCLEOTIDE SEQUENCE</scope>
    <source>
        <strain evidence="1">CBHHK173m</strain>
    </source>
</reference>
<dbReference type="EMBL" id="JARJCN010000024">
    <property type="protein sequence ID" value="KAJ7089283.1"/>
    <property type="molecule type" value="Genomic_DNA"/>
</dbReference>
<accession>A0AAD6XS92</accession>